<evidence type="ECO:0000256" key="5">
    <source>
        <dbReference type="ARBA" id="ARBA00022556"/>
    </source>
</evidence>
<dbReference type="Proteomes" id="UP000283387">
    <property type="component" value="Unassembled WGS sequence"/>
</dbReference>
<evidence type="ECO:0000256" key="1">
    <source>
        <dbReference type="ARBA" id="ARBA00002056"/>
    </source>
</evidence>
<dbReference type="EC" id="2.4.1.182" evidence="2 10"/>
<organism evidence="12 13">
    <name type="scientific">Mangrovibacterium diazotrophicum</name>
    <dbReference type="NCBI Taxonomy" id="1261403"/>
    <lineage>
        <taxon>Bacteria</taxon>
        <taxon>Pseudomonadati</taxon>
        <taxon>Bacteroidota</taxon>
        <taxon>Bacteroidia</taxon>
        <taxon>Marinilabiliales</taxon>
        <taxon>Prolixibacteraceae</taxon>
        <taxon>Mangrovibacterium</taxon>
    </lineage>
</organism>
<evidence type="ECO:0000313" key="12">
    <source>
        <dbReference type="EMBL" id="RKD91128.1"/>
    </source>
</evidence>
<keyword evidence="11" id="KW-0472">Membrane</keyword>
<dbReference type="GO" id="GO:0005543">
    <property type="term" value="F:phospholipid binding"/>
    <property type="evidence" value="ECO:0007669"/>
    <property type="project" value="TreeGrafter"/>
</dbReference>
<dbReference type="OrthoDB" id="9801642at2"/>
<name>A0A419W6P2_9BACT</name>
<comment type="function">
    <text evidence="1">Condensation of UDP-2,3-diacylglucosamine and 2,3-diacylglucosamine-1-phosphate to form lipid A disaccharide, a precursor of lipid A, a phosphorylated glycolipid that anchors the lipopolysaccharide to the outer membrane of the cell.</text>
</comment>
<keyword evidence="13" id="KW-1185">Reference proteome</keyword>
<comment type="caution">
    <text evidence="12">The sequence shown here is derived from an EMBL/GenBank/DDBJ whole genome shotgun (WGS) entry which is preliminary data.</text>
</comment>
<dbReference type="AlphaFoldDB" id="A0A419W6P2"/>
<dbReference type="InterPro" id="IPR003835">
    <property type="entry name" value="Glyco_trans_19"/>
</dbReference>
<dbReference type="PANTHER" id="PTHR30372:SF4">
    <property type="entry name" value="LIPID-A-DISACCHARIDE SYNTHASE, MITOCHONDRIAL-RELATED"/>
    <property type="match status" value="1"/>
</dbReference>
<evidence type="ECO:0000256" key="6">
    <source>
        <dbReference type="ARBA" id="ARBA00022676"/>
    </source>
</evidence>
<reference evidence="12 13" key="1">
    <citation type="submission" date="2018-09" db="EMBL/GenBank/DDBJ databases">
        <title>Genomic Encyclopedia of Archaeal and Bacterial Type Strains, Phase II (KMG-II): from individual species to whole genera.</title>
        <authorList>
            <person name="Goeker M."/>
        </authorList>
    </citation>
    <scope>NUCLEOTIDE SEQUENCE [LARGE SCALE GENOMIC DNA]</scope>
    <source>
        <strain evidence="12 13">DSM 27148</strain>
    </source>
</reference>
<evidence type="ECO:0000256" key="9">
    <source>
        <dbReference type="ARBA" id="ARBA00048975"/>
    </source>
</evidence>
<dbReference type="PANTHER" id="PTHR30372">
    <property type="entry name" value="LIPID-A-DISACCHARIDE SYNTHASE"/>
    <property type="match status" value="1"/>
</dbReference>
<evidence type="ECO:0000256" key="10">
    <source>
        <dbReference type="NCBIfam" id="TIGR00215"/>
    </source>
</evidence>
<evidence type="ECO:0000256" key="11">
    <source>
        <dbReference type="SAM" id="Phobius"/>
    </source>
</evidence>
<keyword evidence="8" id="KW-0443">Lipid metabolism</keyword>
<evidence type="ECO:0000256" key="3">
    <source>
        <dbReference type="ARBA" id="ARBA00020902"/>
    </source>
</evidence>
<dbReference type="GO" id="GO:0009245">
    <property type="term" value="P:lipid A biosynthetic process"/>
    <property type="evidence" value="ECO:0007669"/>
    <property type="project" value="UniProtKB-UniRule"/>
</dbReference>
<evidence type="ECO:0000256" key="7">
    <source>
        <dbReference type="ARBA" id="ARBA00022679"/>
    </source>
</evidence>
<dbReference type="Pfam" id="PF02684">
    <property type="entry name" value="LpxB"/>
    <property type="match status" value="1"/>
</dbReference>
<gene>
    <name evidence="12" type="ORF">BC643_1477</name>
</gene>
<evidence type="ECO:0000256" key="4">
    <source>
        <dbReference type="ARBA" id="ARBA00022516"/>
    </source>
</evidence>
<keyword evidence="6" id="KW-0328">Glycosyltransferase</keyword>
<dbReference type="SUPFAM" id="SSF53756">
    <property type="entry name" value="UDP-Glycosyltransferase/glycogen phosphorylase"/>
    <property type="match status" value="1"/>
</dbReference>
<evidence type="ECO:0000256" key="2">
    <source>
        <dbReference type="ARBA" id="ARBA00012687"/>
    </source>
</evidence>
<sequence>MKYFFIAGEASGDLHASNLISELVKADPDAEIRGFGGELMEEAGMKILKHYREMSFMGIIPVLMHLRTIKKNFQYCEKTLKEFNPDVLVLIDYPGFNLRMAKYAKSLGIKVYYYISPKVWAWKSSRVKQIKERVDEMFTIFPFETDFYRKFGYEVNYVGNPVLDAVLKRRISKSFDDFCAENHLNEKPILALVPGSRLQEIKSLLPRMLKAVNSVRSHQIVVTAAPGIPDHIYIGLVNGYQVSVLRDKTYEVLQMADAAVLASGTVTLETAILRCPQVVCYRMAGGAFFFAIGKFILNIKWVSLVNIILRRMAVKELLQHHCTAANIRKEVKRLLEDQSYREQVAASYDELHQVLGEEGASKRAAQMIVQKLRS</sequence>
<accession>A0A419W6P2</accession>
<evidence type="ECO:0000313" key="13">
    <source>
        <dbReference type="Proteomes" id="UP000283387"/>
    </source>
</evidence>
<evidence type="ECO:0000256" key="8">
    <source>
        <dbReference type="ARBA" id="ARBA00023098"/>
    </source>
</evidence>
<protein>
    <recommendedName>
        <fullName evidence="3 10">Lipid-A-disaccharide synthase</fullName>
        <ecNumber evidence="2 10">2.4.1.182</ecNumber>
    </recommendedName>
</protein>
<dbReference type="GO" id="GO:0016020">
    <property type="term" value="C:membrane"/>
    <property type="evidence" value="ECO:0007669"/>
    <property type="project" value="GOC"/>
</dbReference>
<comment type="catalytic activity">
    <reaction evidence="9">
        <text>a lipid X + a UDP-2-N,3-O-bis[(3R)-3-hydroxyacyl]-alpha-D-glucosamine = a lipid A disaccharide + UDP + H(+)</text>
        <dbReference type="Rhea" id="RHEA:67828"/>
        <dbReference type="ChEBI" id="CHEBI:15378"/>
        <dbReference type="ChEBI" id="CHEBI:58223"/>
        <dbReference type="ChEBI" id="CHEBI:137748"/>
        <dbReference type="ChEBI" id="CHEBI:176338"/>
        <dbReference type="ChEBI" id="CHEBI:176343"/>
        <dbReference type="EC" id="2.4.1.182"/>
    </reaction>
</comment>
<proteinExistence type="predicted"/>
<keyword evidence="11" id="KW-0812">Transmembrane</keyword>
<feature type="transmembrane region" description="Helical" evidence="11">
    <location>
        <begin position="283"/>
        <end position="309"/>
    </location>
</feature>
<keyword evidence="7" id="KW-0808">Transferase</keyword>
<keyword evidence="11" id="KW-1133">Transmembrane helix</keyword>
<dbReference type="EMBL" id="RAPN01000001">
    <property type="protein sequence ID" value="RKD91128.1"/>
    <property type="molecule type" value="Genomic_DNA"/>
</dbReference>
<keyword evidence="5" id="KW-0441">Lipid A biosynthesis</keyword>
<keyword evidence="4" id="KW-0444">Lipid biosynthesis</keyword>
<dbReference type="RefSeq" id="WP_120272461.1">
    <property type="nucleotide sequence ID" value="NZ_RAPN01000001.1"/>
</dbReference>
<dbReference type="NCBIfam" id="TIGR00215">
    <property type="entry name" value="lpxB"/>
    <property type="match status" value="1"/>
</dbReference>
<dbReference type="GO" id="GO:0008915">
    <property type="term" value="F:lipid-A-disaccharide synthase activity"/>
    <property type="evidence" value="ECO:0007669"/>
    <property type="project" value="UniProtKB-UniRule"/>
</dbReference>